<dbReference type="InParanoid" id="D9Q177"/>
<evidence type="ECO:0000259" key="1">
    <source>
        <dbReference type="Pfam" id="PF04321"/>
    </source>
</evidence>
<name>D9Q177_ACIS3</name>
<dbReference type="OrthoDB" id="4907at2157"/>
<feature type="domain" description="RmlD-like substrate binding" evidence="1">
    <location>
        <begin position="8"/>
        <end position="281"/>
    </location>
</feature>
<dbReference type="InterPro" id="IPR029903">
    <property type="entry name" value="RmlD-like-bd"/>
</dbReference>
<dbReference type="Gene3D" id="3.40.50.720">
    <property type="entry name" value="NAD(P)-binding Rossmann-like Domain"/>
    <property type="match status" value="1"/>
</dbReference>
<dbReference type="RefSeq" id="WP_013266577.1">
    <property type="nucleotide sequence ID" value="NC_014374.1"/>
</dbReference>
<dbReference type="GO" id="GO:0008831">
    <property type="term" value="F:dTDP-4-dehydrorhamnose reductase activity"/>
    <property type="evidence" value="ECO:0007669"/>
    <property type="project" value="UniProtKB-EC"/>
</dbReference>
<dbReference type="HOGENOM" id="CLU_045518_2_1_2"/>
<dbReference type="PANTHER" id="PTHR43242">
    <property type="entry name" value="NAD(P)-BINDING ROSSMANN-FOLD SUPERFAMILY PROTEIN"/>
    <property type="match status" value="1"/>
</dbReference>
<keyword evidence="2" id="KW-0560">Oxidoreductase</keyword>
<dbReference type="KEGG" id="asc:ASAC_0659"/>
<accession>D9Q177</accession>
<dbReference type="Gene3D" id="3.90.25.10">
    <property type="entry name" value="UDP-galactose 4-epimerase, domain 1"/>
    <property type="match status" value="1"/>
</dbReference>
<dbReference type="Pfam" id="PF04321">
    <property type="entry name" value="RmlD_sub_bind"/>
    <property type="match status" value="1"/>
</dbReference>
<dbReference type="InterPro" id="IPR036291">
    <property type="entry name" value="NAD(P)-bd_dom_sf"/>
</dbReference>
<protein>
    <submittedName>
        <fullName evidence="2">dTDP-4-dehydrorhamnose reductase</fullName>
        <ecNumber evidence="2">1.1.1.133</ecNumber>
    </submittedName>
</protein>
<dbReference type="EMBL" id="CP001742">
    <property type="protein sequence ID" value="ADL19065.1"/>
    <property type="molecule type" value="Genomic_DNA"/>
</dbReference>
<dbReference type="FunCoup" id="D9Q177">
    <property type="interactions" value="76"/>
</dbReference>
<reference evidence="2 3" key="1">
    <citation type="journal article" date="2010" name="Appl. Environ. Microbiol.">
        <title>The genome sequence of the crenarchaeon Acidilobus saccharovorans supports a new order, Acidilobales, and suggests an important ecological role in terrestrial acidic hot springs.</title>
        <authorList>
            <person name="Mardanov A.V."/>
            <person name="Svetlitchnyi V.A."/>
            <person name="Beletsky A.V."/>
            <person name="Prokofeva M.I."/>
            <person name="Bonch-Osmolovskaya E.A."/>
            <person name="Ravin N.V."/>
            <person name="Skryabin K.G."/>
        </authorList>
    </citation>
    <scope>NUCLEOTIDE SEQUENCE [LARGE SCALE GENOMIC DNA]</scope>
    <source>
        <strain evidence="3">DSM 16705 / JCM 18335 / VKM B-2471 / 345-15</strain>
    </source>
</reference>
<dbReference type="SUPFAM" id="SSF51735">
    <property type="entry name" value="NAD(P)-binding Rossmann-fold domains"/>
    <property type="match status" value="1"/>
</dbReference>
<keyword evidence="3" id="KW-1185">Reference proteome</keyword>
<dbReference type="PANTHER" id="PTHR43242:SF1">
    <property type="entry name" value="NAD(P)-BINDING ROSSMANN-FOLD SUPERFAMILY PROTEIN"/>
    <property type="match status" value="1"/>
</dbReference>
<evidence type="ECO:0000313" key="3">
    <source>
        <dbReference type="Proteomes" id="UP000000346"/>
    </source>
</evidence>
<dbReference type="Proteomes" id="UP000000346">
    <property type="component" value="Chromosome"/>
</dbReference>
<dbReference type="CDD" id="cd05254">
    <property type="entry name" value="dTDP_HR_like_SDR_e"/>
    <property type="match status" value="1"/>
</dbReference>
<gene>
    <name evidence="2" type="ordered locus">ASAC_0659</name>
</gene>
<dbReference type="EC" id="1.1.1.133" evidence="2"/>
<dbReference type="AlphaFoldDB" id="D9Q177"/>
<dbReference type="STRING" id="666510.ASAC_0659"/>
<dbReference type="eggNOG" id="arCOG01367">
    <property type="taxonomic scope" value="Archaea"/>
</dbReference>
<organism evidence="2 3">
    <name type="scientific">Acidilobus saccharovorans (strain DSM 16705 / JCM 18335 / VKM B-2471 / 345-15)</name>
    <dbReference type="NCBI Taxonomy" id="666510"/>
    <lineage>
        <taxon>Archaea</taxon>
        <taxon>Thermoproteota</taxon>
        <taxon>Thermoprotei</taxon>
        <taxon>Acidilobales</taxon>
        <taxon>Acidilobaceae</taxon>
        <taxon>Acidilobus</taxon>
    </lineage>
</organism>
<sequence>MGERYLVLGTGQLGSELVGLLRGEREKGKDVAYTYHGSDPFGFGQQLDVTNFELLEDLIIKVSPDVIINAVAMTNVDACESDRARALKVNAEAVKHVARAVRVVGSYMIHVSTDYVFDGTKGLYREDEEPNPINYYGLTKLLGEAYALSYDDSLVVRTSGVFRDKGFPSFVVRQLRQGRAVKAYAGFYSPISARKLAEAILALAELRKTGIINVAGERVSRYQLAVEVAKAFGLDPSPVTEVKEVEGWVAKRPYDSSLDISRARALLNFDFYSLRENLRHAVV</sequence>
<evidence type="ECO:0000313" key="2">
    <source>
        <dbReference type="EMBL" id="ADL19065.1"/>
    </source>
</evidence>
<proteinExistence type="predicted"/>
<dbReference type="GeneID" id="9498892"/>